<sequence length="140" mass="15596">MAVTPRLNDIVDFQLVRNGILGDERVGVLVISASMTYQAAKAMDPQINVKHSNLFQYFQNKVGGVDDPSKYPYFAVQLTNGQFEVIGVPWVNDATFKTIEGRIRTYTITNYQESMAGPIANMLRNLGASYTVHDTTTTKN</sequence>
<dbReference type="RefSeq" id="YP_418053.1">
    <property type="nucleotide sequence ID" value="NC_007623.1"/>
</dbReference>
<dbReference type="InterPro" id="IPR046907">
    <property type="entry name" value="SH3DP"/>
</dbReference>
<protein>
    <recommendedName>
        <fullName evidence="1">SH3 fold domain-containing protein</fullName>
    </recommendedName>
</protein>
<evidence type="ECO:0000313" key="2">
    <source>
        <dbReference type="EMBL" id="CAG27114.1"/>
    </source>
</evidence>
<feature type="domain" description="SH3 fold" evidence="1">
    <location>
        <begin position="7"/>
        <end position="128"/>
    </location>
</feature>
<reference evidence="2 3" key="1">
    <citation type="journal article" date="2002" name="Genetika">
        <title>Phenogenetic characterization of a group of giant Phi KZ-like bacteriophages of Pseudomonas aeruginosa].</title>
        <authorList>
            <person name="Burkal'tseva M.V."/>
            <person name="Krylov V.N."/>
            <person name="Pleteneva E.A."/>
            <person name="Shaburova O.V."/>
            <person name="Krylov S.V."/>
            <person name="Volckaert G."/>
            <person name="Sykilinda N.N."/>
            <person name="Kurochkina L.P."/>
            <person name="Mesyanzhinov V.V."/>
        </authorList>
    </citation>
    <scope>NUCLEOTIDE SEQUENCE [LARGE SCALE GENOMIC DNA]</scope>
</reference>
<keyword evidence="3" id="KW-1185">Reference proteome</keyword>
<accession>Q2Z161</accession>
<dbReference type="Proteomes" id="UP000001239">
    <property type="component" value="Segment"/>
</dbReference>
<reference evidence="2 3" key="4">
    <citation type="journal article" date="2005" name="J. Mol. Biol.">
        <title>Genome comparison of Pseudomonas aeruginosa large phages.</title>
        <authorList>
            <person name="Hertveldt K."/>
            <person name="Lavigne R."/>
            <person name="Pleteneva E."/>
            <person name="Sernova N."/>
            <person name="Kurochkina L."/>
            <person name="Korchevskii R."/>
            <person name="Robben J."/>
            <person name="Mesyanzhinov V."/>
            <person name="Krylov V.N."/>
            <person name="Volckaert G."/>
        </authorList>
    </citation>
    <scope>NUCLEOTIDE SEQUENCE</scope>
</reference>
<evidence type="ECO:0000313" key="3">
    <source>
        <dbReference type="Proteomes" id="UP000001239"/>
    </source>
</evidence>
<evidence type="ECO:0000259" key="1">
    <source>
        <dbReference type="Pfam" id="PF20287"/>
    </source>
</evidence>
<dbReference type="EMBL" id="AJ697969">
    <property type="protein sequence ID" value="CAG27114.1"/>
    <property type="molecule type" value="Genomic_DNA"/>
</dbReference>
<dbReference type="KEGG" id="vg:5176618"/>
<dbReference type="GeneID" id="5176618"/>
<reference evidence="2 3" key="2">
    <citation type="journal article" date="2003" name="Res. Microbiol.">
        <title>Myoviridae bacteriophages of Pseudomonas aeruginosa: a long and complex evolutionary pathway.</title>
        <authorList>
            <person name="Krylov V.N."/>
            <person name="Pleteneva E.A."/>
            <person name="Bourkalsteva M.V."/>
            <person name="Shaburova O.V."/>
            <person name="Volckaert G."/>
            <person name="Sykilinda N.N."/>
            <person name="Kurochkina L.P."/>
            <person name="Mesyanzhinov V.V."/>
        </authorList>
    </citation>
    <scope>NUCLEOTIDE SEQUENCE [LARGE SCALE GENOMIC DNA]</scope>
</reference>
<name>Q2Z161_9CAUD</name>
<dbReference type="Pfam" id="PF20287">
    <property type="entry name" value="SH3DP"/>
    <property type="match status" value="1"/>
</dbReference>
<dbReference type="OrthoDB" id="17355at10239"/>
<organism evidence="2 3">
    <name type="scientific">Pseudomonas phage EL</name>
    <dbReference type="NCBI Taxonomy" id="273133"/>
    <lineage>
        <taxon>Viruses</taxon>
        <taxon>Duplodnaviria</taxon>
        <taxon>Heunggongvirae</taxon>
        <taxon>Uroviricota</taxon>
        <taxon>Caudoviricetes</taxon>
        <taxon>Chimalliviridae</taxon>
        <taxon>Elvirus</taxon>
        <taxon>Elvirus EL</taxon>
    </lineage>
</organism>
<proteinExistence type="predicted"/>
<reference evidence="2 3" key="3">
    <citation type="journal article" date="2004" name="Bioinformatics">
        <title>PHIRE, a deterministic approach to reveal regulatory elements in bacteriophage genomes.</title>
        <authorList>
            <person name="Lavigne R."/>
            <person name="Sun W.D."/>
            <person name="Volckaert G."/>
        </authorList>
    </citation>
    <scope>NUCLEOTIDE SEQUENCE [LARGE SCALE GENOMIC DNA]</scope>
</reference>